<comment type="caution">
    <text evidence="3">The sequence shown here is derived from an EMBL/GenBank/DDBJ whole genome shotgun (WGS) entry which is preliminary data.</text>
</comment>
<dbReference type="GO" id="GO:0005975">
    <property type="term" value="P:carbohydrate metabolic process"/>
    <property type="evidence" value="ECO:0007669"/>
    <property type="project" value="InterPro"/>
</dbReference>
<evidence type="ECO:0000313" key="3">
    <source>
        <dbReference type="EMBL" id="GAI85106.1"/>
    </source>
</evidence>
<evidence type="ECO:0000256" key="1">
    <source>
        <dbReference type="ARBA" id="ARBA00022676"/>
    </source>
</evidence>
<dbReference type="GO" id="GO:0008107">
    <property type="term" value="F:galactoside 2-alpha-L-fucosyltransferase activity"/>
    <property type="evidence" value="ECO:0007669"/>
    <property type="project" value="InterPro"/>
</dbReference>
<dbReference type="PANTHER" id="PTHR11927">
    <property type="entry name" value="GALACTOSIDE 2-L-FUCOSYLTRANSFERASE"/>
    <property type="match status" value="1"/>
</dbReference>
<organism evidence="3">
    <name type="scientific">marine sediment metagenome</name>
    <dbReference type="NCBI Taxonomy" id="412755"/>
    <lineage>
        <taxon>unclassified sequences</taxon>
        <taxon>metagenomes</taxon>
        <taxon>ecological metagenomes</taxon>
    </lineage>
</organism>
<dbReference type="EMBL" id="BARW01005995">
    <property type="protein sequence ID" value="GAI85106.1"/>
    <property type="molecule type" value="Genomic_DNA"/>
</dbReference>
<evidence type="ECO:0000256" key="2">
    <source>
        <dbReference type="ARBA" id="ARBA00022679"/>
    </source>
</evidence>
<keyword evidence="1" id="KW-0328">Glycosyltransferase</keyword>
<dbReference type="GO" id="GO:0016020">
    <property type="term" value="C:membrane"/>
    <property type="evidence" value="ECO:0007669"/>
    <property type="project" value="InterPro"/>
</dbReference>
<dbReference type="AlphaFoldDB" id="X1T149"/>
<sequence length="197" mass="23430">MLVADIFSNLGNQLFAYAATKSIALDLGYEYRYRVVRPGFAREDSCIDDYGQEYIKDFEQAFHIDTTERIDDLPASIQNKWEWNRTSSTNYIKDVYDISDNTHLCGYFVCPKYFEHRRAEVLKWFRFQDEYLERCQKKRQEIVKSTGATHLVSVHVRCGRFYKKLRMVIDPEYHRNAIRMMRKNGKGGFRRPDGFVC</sequence>
<proteinExistence type="predicted"/>
<keyword evidence="2" id="KW-0808">Transferase</keyword>
<name>X1T149_9ZZZZ</name>
<protein>
    <submittedName>
        <fullName evidence="3">Uncharacterized protein</fullName>
    </submittedName>
</protein>
<reference evidence="3" key="1">
    <citation type="journal article" date="2014" name="Front. Microbiol.">
        <title>High frequency of phylogenetically diverse reductive dehalogenase-homologous genes in deep subseafloor sedimentary metagenomes.</title>
        <authorList>
            <person name="Kawai M."/>
            <person name="Futagami T."/>
            <person name="Toyoda A."/>
            <person name="Takaki Y."/>
            <person name="Nishi S."/>
            <person name="Hori S."/>
            <person name="Arai W."/>
            <person name="Tsubouchi T."/>
            <person name="Morono Y."/>
            <person name="Uchiyama I."/>
            <person name="Ito T."/>
            <person name="Fujiyama A."/>
            <person name="Inagaki F."/>
            <person name="Takami H."/>
        </authorList>
    </citation>
    <scope>NUCLEOTIDE SEQUENCE</scope>
    <source>
        <strain evidence="3">Expedition CK06-06</strain>
    </source>
</reference>
<accession>X1T149</accession>
<dbReference type="PANTHER" id="PTHR11927:SF9">
    <property type="entry name" value="L-FUCOSYLTRANSFERASE"/>
    <property type="match status" value="1"/>
</dbReference>
<gene>
    <name evidence="3" type="ORF">S12H4_12524</name>
</gene>
<dbReference type="InterPro" id="IPR002516">
    <property type="entry name" value="Glyco_trans_11"/>
</dbReference>